<keyword evidence="5 10" id="KW-0145">Chemotaxis</keyword>
<dbReference type="AlphaFoldDB" id="A0A1U7D3L9"/>
<keyword evidence="10" id="KW-0997">Cell inner membrane</keyword>
<keyword evidence="6" id="KW-0812">Transmembrane</keyword>
<evidence type="ECO:0000256" key="3">
    <source>
        <dbReference type="ARBA" id="ARBA00008281"/>
    </source>
</evidence>
<feature type="compositionally biased region" description="Basic and acidic residues" evidence="11">
    <location>
        <begin position="35"/>
        <end position="65"/>
    </location>
</feature>
<evidence type="ECO:0000256" key="1">
    <source>
        <dbReference type="ARBA" id="ARBA00002254"/>
    </source>
</evidence>
<evidence type="ECO:0000256" key="9">
    <source>
        <dbReference type="ARBA" id="ARBA00023136"/>
    </source>
</evidence>
<evidence type="ECO:0000313" key="13">
    <source>
        <dbReference type="Proteomes" id="UP000186559"/>
    </source>
</evidence>
<protein>
    <recommendedName>
        <fullName evidence="10">Flagellar protein FliL</fullName>
    </recommendedName>
</protein>
<comment type="function">
    <text evidence="1 10">Controls the rotational direction of flagella during chemotaxis.</text>
</comment>
<dbReference type="KEGG" id="tpro:Ga0080559_TMP1870"/>
<dbReference type="GO" id="GO:0071973">
    <property type="term" value="P:bacterial-type flagellum-dependent cell motility"/>
    <property type="evidence" value="ECO:0007669"/>
    <property type="project" value="InterPro"/>
</dbReference>
<keyword evidence="13" id="KW-1185">Reference proteome</keyword>
<dbReference type="InterPro" id="IPR005503">
    <property type="entry name" value="FliL"/>
</dbReference>
<keyword evidence="12" id="KW-0966">Cell projection</keyword>
<keyword evidence="9 10" id="KW-0472">Membrane</keyword>
<dbReference type="GO" id="GO:0006935">
    <property type="term" value="P:chemotaxis"/>
    <property type="evidence" value="ECO:0007669"/>
    <property type="project" value="UniProtKB-KW"/>
</dbReference>
<evidence type="ECO:0000256" key="6">
    <source>
        <dbReference type="ARBA" id="ARBA00022692"/>
    </source>
</evidence>
<keyword evidence="12" id="KW-0969">Cilium</keyword>
<gene>
    <name evidence="12" type="ORF">Ga0080559_TMP1870</name>
</gene>
<keyword evidence="7 10" id="KW-0283">Flagellar rotation</keyword>
<keyword evidence="8" id="KW-1133">Transmembrane helix</keyword>
<evidence type="ECO:0000256" key="11">
    <source>
        <dbReference type="SAM" id="MobiDB-lite"/>
    </source>
</evidence>
<feature type="region of interest" description="Disordered" evidence="11">
    <location>
        <begin position="31"/>
        <end position="65"/>
    </location>
</feature>
<dbReference type="GO" id="GO:0009425">
    <property type="term" value="C:bacterial-type flagellum basal body"/>
    <property type="evidence" value="ECO:0007669"/>
    <property type="project" value="InterPro"/>
</dbReference>
<dbReference type="Pfam" id="PF03748">
    <property type="entry name" value="FliL"/>
    <property type="match status" value="1"/>
</dbReference>
<accession>A0A1U7D3L9</accession>
<evidence type="ECO:0000256" key="2">
    <source>
        <dbReference type="ARBA" id="ARBA00004162"/>
    </source>
</evidence>
<comment type="subcellular location">
    <subcellularLocation>
        <location evidence="10">Cell inner membrane</location>
    </subcellularLocation>
    <subcellularLocation>
        <location evidence="2">Cell membrane</location>
        <topology evidence="2">Single-pass membrane protein</topology>
    </subcellularLocation>
</comment>
<comment type="similarity">
    <text evidence="3 10">Belongs to the FliL family.</text>
</comment>
<evidence type="ECO:0000256" key="7">
    <source>
        <dbReference type="ARBA" id="ARBA00022779"/>
    </source>
</evidence>
<evidence type="ECO:0000256" key="4">
    <source>
        <dbReference type="ARBA" id="ARBA00022475"/>
    </source>
</evidence>
<sequence>MRKLLPILLALLGTGAGIGAGILLAPAHETPAEDTVGHASDDQGDDHDAPAADHAGADAHEASDEARRNAEYVKLNNQFVVPVVNGERVQSLVVMSLSLETTPGGTEQVYAREPKLRDLFLRVLFDHANIGGFEGNFTDVQRLDILRRSLLEAARNVMGGEVLDVLITEIARQDS</sequence>
<evidence type="ECO:0000256" key="8">
    <source>
        <dbReference type="ARBA" id="ARBA00022989"/>
    </source>
</evidence>
<dbReference type="EMBL" id="CP014796">
    <property type="protein sequence ID" value="APX22666.1"/>
    <property type="molecule type" value="Genomic_DNA"/>
</dbReference>
<proteinExistence type="inferred from homology"/>
<organism evidence="12 13">
    <name type="scientific">Salipiger profundus</name>
    <dbReference type="NCBI Taxonomy" id="1229727"/>
    <lineage>
        <taxon>Bacteria</taxon>
        <taxon>Pseudomonadati</taxon>
        <taxon>Pseudomonadota</taxon>
        <taxon>Alphaproteobacteria</taxon>
        <taxon>Rhodobacterales</taxon>
        <taxon>Roseobacteraceae</taxon>
        <taxon>Salipiger</taxon>
    </lineage>
</organism>
<keyword evidence="12" id="KW-0282">Flagellum</keyword>
<evidence type="ECO:0000256" key="5">
    <source>
        <dbReference type="ARBA" id="ARBA00022500"/>
    </source>
</evidence>
<dbReference type="STRING" id="1229727.Ga0080559_TMP1870"/>
<evidence type="ECO:0000313" key="12">
    <source>
        <dbReference type="EMBL" id="APX22666.1"/>
    </source>
</evidence>
<evidence type="ECO:0000256" key="10">
    <source>
        <dbReference type="RuleBase" id="RU364125"/>
    </source>
</evidence>
<dbReference type="OrthoDB" id="7864548at2"/>
<reference evidence="12 13" key="1">
    <citation type="submission" date="2016-03" db="EMBL/GenBank/DDBJ databases">
        <title>Deep-sea bacteria in the southern Pacific.</title>
        <authorList>
            <person name="Tang K."/>
        </authorList>
    </citation>
    <scope>NUCLEOTIDE SEQUENCE [LARGE SCALE GENOMIC DNA]</scope>
    <source>
        <strain evidence="12 13">JLT2016</strain>
    </source>
</reference>
<dbReference type="Proteomes" id="UP000186559">
    <property type="component" value="Chromosome"/>
</dbReference>
<keyword evidence="4" id="KW-1003">Cell membrane</keyword>
<name>A0A1U7D3L9_9RHOB</name>
<dbReference type="RefSeq" id="WP_093411821.1">
    <property type="nucleotide sequence ID" value="NZ_BMEW01000004.1"/>
</dbReference>
<dbReference type="GO" id="GO:0005886">
    <property type="term" value="C:plasma membrane"/>
    <property type="evidence" value="ECO:0007669"/>
    <property type="project" value="UniProtKB-SubCell"/>
</dbReference>